<proteinExistence type="predicted"/>
<gene>
    <name evidence="2" type="ORF">K0M31_002033</name>
</gene>
<name>A0AA40GGT3_9HYME</name>
<keyword evidence="3" id="KW-1185">Reference proteome</keyword>
<dbReference type="AlphaFoldDB" id="A0AA40GGT3"/>
<comment type="caution">
    <text evidence="2">The sequence shown here is derived from an EMBL/GenBank/DDBJ whole genome shotgun (WGS) entry which is preliminary data.</text>
</comment>
<reference evidence="2" key="1">
    <citation type="submission" date="2021-10" db="EMBL/GenBank/DDBJ databases">
        <title>Melipona bicolor Genome sequencing and assembly.</title>
        <authorList>
            <person name="Araujo N.S."/>
            <person name="Arias M.C."/>
        </authorList>
    </citation>
    <scope>NUCLEOTIDE SEQUENCE</scope>
    <source>
        <strain evidence="2">USP_2M_L1-L4_2017</strain>
        <tissue evidence="2">Whole body</tissue>
    </source>
</reference>
<dbReference type="Proteomes" id="UP001177670">
    <property type="component" value="Unassembled WGS sequence"/>
</dbReference>
<sequence length="135" mass="14985">MTRVSSPPVAKRIYRSQDAALEGRRRVGFWEGASTSTSTYKDGTCGVLTSRLVPARVAAKTEQKRNEEKEHLKRRKEVDRKQDRNGRESEKGAGGEENRSNRVGGMRLAGWLGGLPKTDMDCRLFWTSGCGLAKG</sequence>
<feature type="region of interest" description="Disordered" evidence="1">
    <location>
        <begin position="57"/>
        <end position="108"/>
    </location>
</feature>
<feature type="compositionally biased region" description="Basic and acidic residues" evidence="1">
    <location>
        <begin position="59"/>
        <end position="100"/>
    </location>
</feature>
<protein>
    <submittedName>
        <fullName evidence="2">Uncharacterized protein</fullName>
    </submittedName>
</protein>
<evidence type="ECO:0000313" key="2">
    <source>
        <dbReference type="EMBL" id="KAK1137528.1"/>
    </source>
</evidence>
<accession>A0AA40GGT3</accession>
<organism evidence="2 3">
    <name type="scientific">Melipona bicolor</name>
    <dbReference type="NCBI Taxonomy" id="60889"/>
    <lineage>
        <taxon>Eukaryota</taxon>
        <taxon>Metazoa</taxon>
        <taxon>Ecdysozoa</taxon>
        <taxon>Arthropoda</taxon>
        <taxon>Hexapoda</taxon>
        <taxon>Insecta</taxon>
        <taxon>Pterygota</taxon>
        <taxon>Neoptera</taxon>
        <taxon>Endopterygota</taxon>
        <taxon>Hymenoptera</taxon>
        <taxon>Apocrita</taxon>
        <taxon>Aculeata</taxon>
        <taxon>Apoidea</taxon>
        <taxon>Anthophila</taxon>
        <taxon>Apidae</taxon>
        <taxon>Melipona</taxon>
    </lineage>
</organism>
<evidence type="ECO:0000313" key="3">
    <source>
        <dbReference type="Proteomes" id="UP001177670"/>
    </source>
</evidence>
<evidence type="ECO:0000256" key="1">
    <source>
        <dbReference type="SAM" id="MobiDB-lite"/>
    </source>
</evidence>
<dbReference type="EMBL" id="JAHYIQ010000001">
    <property type="protein sequence ID" value="KAK1137528.1"/>
    <property type="molecule type" value="Genomic_DNA"/>
</dbReference>